<dbReference type="InterPro" id="IPR018289">
    <property type="entry name" value="MULE_transposase_dom"/>
</dbReference>
<evidence type="ECO:0000256" key="1">
    <source>
        <dbReference type="ARBA" id="ARBA00022723"/>
    </source>
</evidence>
<dbReference type="PROSITE" id="PS50966">
    <property type="entry name" value="ZF_SWIM"/>
    <property type="match status" value="1"/>
</dbReference>
<dbReference type="PANTHER" id="PTHR31973">
    <property type="entry name" value="POLYPROTEIN, PUTATIVE-RELATED"/>
    <property type="match status" value="1"/>
</dbReference>
<dbReference type="Pfam" id="PF10551">
    <property type="entry name" value="MULE"/>
    <property type="match status" value="1"/>
</dbReference>
<dbReference type="Pfam" id="PF03108">
    <property type="entry name" value="DBD_Tnp_Mut"/>
    <property type="match status" value="1"/>
</dbReference>
<evidence type="ECO:0000259" key="6">
    <source>
        <dbReference type="PROSITE" id="PS50966"/>
    </source>
</evidence>
<evidence type="ECO:0000313" key="7">
    <source>
        <dbReference type="EMBL" id="MPA40313.1"/>
    </source>
</evidence>
<feature type="domain" description="SWIM-type" evidence="6">
    <location>
        <begin position="459"/>
        <end position="491"/>
    </location>
</feature>
<keyword evidence="3" id="KW-0862">Zinc</keyword>
<protein>
    <recommendedName>
        <fullName evidence="6">SWIM-type domain-containing protein</fullName>
    </recommendedName>
</protein>
<accession>A0A5B6ZB54</accession>
<dbReference type="InterPro" id="IPR006564">
    <property type="entry name" value="Znf_PMZ"/>
</dbReference>
<evidence type="ECO:0000256" key="2">
    <source>
        <dbReference type="ARBA" id="ARBA00022771"/>
    </source>
</evidence>
<keyword evidence="1" id="KW-0479">Metal-binding</keyword>
<dbReference type="Pfam" id="PF04434">
    <property type="entry name" value="SWIM"/>
    <property type="match status" value="1"/>
</dbReference>
<keyword evidence="2 4" id="KW-0863">Zinc-finger</keyword>
<feature type="region of interest" description="Disordered" evidence="5">
    <location>
        <begin position="550"/>
        <end position="570"/>
    </location>
</feature>
<name>A0A5B6ZB54_DAVIN</name>
<sequence length="597" mass="69050">MTLPRVVDGLQFEEGQIFESPDDFKQALAWFAMANKFTFEFLNNSRSYYRIVCTVEECKWKLTAGCEGNSDLVRVKKFNNVHCHTAQDVANYKPTVRSKYIGKMIKEKIAETPGYLPVQIRKDFEASMSVHMSYHQAWCAKEWAKSSITGEPKDSFKFVPWMCNRLIDCIPGTRANYILSDDGRFKQLFVAYGCSITGFMTACRPILFIDACHLTGHYRGVLMSVCGLDANNGLYPLAYSFASTENDENWLWFLQELKHIIGDRTIVLMTDRNHSLLLGIIQIFGGECNAWCLRHLKENFSRFMVRKGIKNKRRETGLKMLNDIAYARDSRMYYHYLVMMHNFNPQLADWVKDNDSRHWANALFPLKRWDWMYSNPSESFNSWIGPLRECNIFQFMKDHVLKLTSFLMKKKVTLEKSKTPVGPRIEEKIRDNQERSIGFGYKNSLTGEYTVTDRDLKRYAVKLLLHECSCLEWQMSGIPCPHAMIVMGPAGLNVYDMVDNWFKNVVQQHLLQFMIPPVPTHDEPSVEELSNAASCIAMVSNSIAEVTPLPPITKRPVGRPRKKRIESQHQDKRVIHCSRCHKAGHNRKICKDPIPEL</sequence>
<dbReference type="GO" id="GO:0008270">
    <property type="term" value="F:zinc ion binding"/>
    <property type="evidence" value="ECO:0007669"/>
    <property type="project" value="UniProtKB-KW"/>
</dbReference>
<dbReference type="PANTHER" id="PTHR31973:SF157">
    <property type="entry name" value="SWIM-TYPE DOMAIN-CONTAINING PROTEIN"/>
    <property type="match status" value="1"/>
</dbReference>
<dbReference type="InterPro" id="IPR007527">
    <property type="entry name" value="Znf_SWIM"/>
</dbReference>
<dbReference type="InterPro" id="IPR004332">
    <property type="entry name" value="Transposase_MuDR"/>
</dbReference>
<evidence type="ECO:0000256" key="4">
    <source>
        <dbReference type="PROSITE-ProRule" id="PRU00325"/>
    </source>
</evidence>
<evidence type="ECO:0000256" key="5">
    <source>
        <dbReference type="SAM" id="MobiDB-lite"/>
    </source>
</evidence>
<proteinExistence type="predicted"/>
<gene>
    <name evidence="7" type="ORF">Din_009754</name>
</gene>
<evidence type="ECO:0000256" key="3">
    <source>
        <dbReference type="ARBA" id="ARBA00022833"/>
    </source>
</evidence>
<dbReference type="AlphaFoldDB" id="A0A5B6ZB54"/>
<dbReference type="EMBL" id="GHES01009754">
    <property type="protein sequence ID" value="MPA40313.1"/>
    <property type="molecule type" value="Transcribed_RNA"/>
</dbReference>
<reference evidence="7" key="1">
    <citation type="submission" date="2019-08" db="EMBL/GenBank/DDBJ databases">
        <title>Reference gene set and small RNA set construction with multiple tissues from Davidia involucrata Baill.</title>
        <authorList>
            <person name="Yang H."/>
            <person name="Zhou C."/>
            <person name="Li G."/>
            <person name="Wang J."/>
            <person name="Gao P."/>
            <person name="Wang M."/>
            <person name="Wang R."/>
            <person name="Zhao Y."/>
        </authorList>
    </citation>
    <scope>NUCLEOTIDE SEQUENCE</scope>
    <source>
        <tissue evidence="7">Mixed with DoveR01_LX</tissue>
    </source>
</reference>
<dbReference type="SMART" id="SM00575">
    <property type="entry name" value="ZnF_PMZ"/>
    <property type="match status" value="1"/>
</dbReference>
<organism evidence="7">
    <name type="scientific">Davidia involucrata</name>
    <name type="common">Dove tree</name>
    <dbReference type="NCBI Taxonomy" id="16924"/>
    <lineage>
        <taxon>Eukaryota</taxon>
        <taxon>Viridiplantae</taxon>
        <taxon>Streptophyta</taxon>
        <taxon>Embryophyta</taxon>
        <taxon>Tracheophyta</taxon>
        <taxon>Spermatophyta</taxon>
        <taxon>Magnoliopsida</taxon>
        <taxon>eudicotyledons</taxon>
        <taxon>Gunneridae</taxon>
        <taxon>Pentapetalae</taxon>
        <taxon>asterids</taxon>
        <taxon>Cornales</taxon>
        <taxon>Nyssaceae</taxon>
        <taxon>Davidia</taxon>
    </lineage>
</organism>